<dbReference type="AlphaFoldDB" id="A0A1M6I979"/>
<dbReference type="InterPro" id="IPR002110">
    <property type="entry name" value="Ankyrin_rpt"/>
</dbReference>
<evidence type="ECO:0000313" key="5">
    <source>
        <dbReference type="EMBL" id="SHJ30913.1"/>
    </source>
</evidence>
<feature type="repeat" description="ANK" evidence="3">
    <location>
        <begin position="135"/>
        <end position="169"/>
    </location>
</feature>
<name>A0A1M6I979_9FLAO</name>
<dbReference type="PROSITE" id="PS50088">
    <property type="entry name" value="ANK_REPEAT"/>
    <property type="match status" value="9"/>
</dbReference>
<keyword evidence="1" id="KW-0677">Repeat</keyword>
<feature type="repeat" description="ANK" evidence="3">
    <location>
        <begin position="339"/>
        <end position="371"/>
    </location>
</feature>
<dbReference type="SMART" id="SM00248">
    <property type="entry name" value="ANK"/>
    <property type="match status" value="11"/>
</dbReference>
<feature type="repeat" description="ANK" evidence="3">
    <location>
        <begin position="410"/>
        <end position="442"/>
    </location>
</feature>
<organism evidence="5 6">
    <name type="scientific">Pseudozobellia thermophila</name>
    <dbReference type="NCBI Taxonomy" id="192903"/>
    <lineage>
        <taxon>Bacteria</taxon>
        <taxon>Pseudomonadati</taxon>
        <taxon>Bacteroidota</taxon>
        <taxon>Flavobacteriia</taxon>
        <taxon>Flavobacteriales</taxon>
        <taxon>Flavobacteriaceae</taxon>
        <taxon>Pseudozobellia</taxon>
    </lineage>
</organism>
<feature type="signal peptide" evidence="4">
    <location>
        <begin position="1"/>
        <end position="26"/>
    </location>
</feature>
<keyword evidence="6" id="KW-1185">Reference proteome</keyword>
<dbReference type="PRINTS" id="PR01415">
    <property type="entry name" value="ANKYRIN"/>
</dbReference>
<evidence type="ECO:0000256" key="1">
    <source>
        <dbReference type="ARBA" id="ARBA00022737"/>
    </source>
</evidence>
<dbReference type="EMBL" id="FQYU01000003">
    <property type="protein sequence ID" value="SHJ30913.1"/>
    <property type="molecule type" value="Genomic_DNA"/>
</dbReference>
<proteinExistence type="predicted"/>
<dbReference type="SUPFAM" id="SSF48403">
    <property type="entry name" value="Ankyrin repeat"/>
    <property type="match status" value="2"/>
</dbReference>
<feature type="repeat" description="ANK" evidence="3">
    <location>
        <begin position="204"/>
        <end position="236"/>
    </location>
</feature>
<feature type="chain" id="PRO_5012838949" evidence="4">
    <location>
        <begin position="27"/>
        <end position="502"/>
    </location>
</feature>
<sequence length="502" mass="54604">MNMKTTIVRTLALVLGLALVSVSGMAQRNAPRDPNPFLNRDYWEKQPSLEAIQATMKEGHSVTQANRGGFDAVTFAIFAKNPIPTVQFLLDQGNDINKRTHDSRTYVFWAASSGHLDLVRYLIEKGSKLDLVDSHGYGPISFAAATGQQDTAIYDAFIAGGADITEKDHHGKNALLVAAGRAKDLKLIDYFIGKGLDINSTDDHGNGIFHYASQGGNIDVLKQLVERGIPTKKNEATGENAIFFASKGRDISIELYQYLESLGLNANVRTKEGLTPLHNLARSSKDLKAFDYFVEKGVDPNAVDADGNTALLIAAERNNLEVVSYFAEKSNDIDHSNGKGQTALALALQNNSADVVSYLISKGADVHVKDGKGNNLASYLMGSRGKPRDFDAKVAALKDKGFDFTRLQADNSSIWHLAVSKNNLEVLKKVSAFGADINGKDKDGNTPLHYAAMKTENAEILKYLIAEGADLKSTTEFGETAYDLASENELLAKNKVNLQFLN</sequence>
<dbReference type="PROSITE" id="PS50297">
    <property type="entry name" value="ANK_REP_REGION"/>
    <property type="match status" value="5"/>
</dbReference>
<dbReference type="STRING" id="192903.SAMN04488513_103380"/>
<dbReference type="Proteomes" id="UP000184543">
    <property type="component" value="Unassembled WGS sequence"/>
</dbReference>
<feature type="repeat" description="ANK" evidence="3">
    <location>
        <begin position="102"/>
        <end position="134"/>
    </location>
</feature>
<feature type="repeat" description="ANK" evidence="3">
    <location>
        <begin position="272"/>
        <end position="305"/>
    </location>
</feature>
<keyword evidence="2 3" id="KW-0040">ANK repeat</keyword>
<feature type="repeat" description="ANK" evidence="3">
    <location>
        <begin position="170"/>
        <end position="203"/>
    </location>
</feature>
<gene>
    <name evidence="5" type="ORF">SAMN04488513_103380</name>
</gene>
<dbReference type="GO" id="GO:0004540">
    <property type="term" value="F:RNA nuclease activity"/>
    <property type="evidence" value="ECO:0007669"/>
    <property type="project" value="TreeGrafter"/>
</dbReference>
<dbReference type="Pfam" id="PF13637">
    <property type="entry name" value="Ank_4"/>
    <property type="match status" value="1"/>
</dbReference>
<dbReference type="GO" id="GO:0006396">
    <property type="term" value="P:RNA processing"/>
    <property type="evidence" value="ECO:0007669"/>
    <property type="project" value="TreeGrafter"/>
</dbReference>
<evidence type="ECO:0000256" key="4">
    <source>
        <dbReference type="SAM" id="SignalP"/>
    </source>
</evidence>
<dbReference type="Pfam" id="PF12796">
    <property type="entry name" value="Ank_2"/>
    <property type="match status" value="3"/>
</dbReference>
<feature type="repeat" description="ANK" evidence="3">
    <location>
        <begin position="306"/>
        <end position="338"/>
    </location>
</feature>
<dbReference type="OrthoDB" id="2575953at2"/>
<dbReference type="PANTHER" id="PTHR24141">
    <property type="entry name" value="2-5A-DEPENDENT RIBONUCLEASE"/>
    <property type="match status" value="1"/>
</dbReference>
<dbReference type="PANTHER" id="PTHR24141:SF1">
    <property type="entry name" value="2-5A-DEPENDENT RIBONUCLEASE"/>
    <property type="match status" value="1"/>
</dbReference>
<reference evidence="6" key="1">
    <citation type="submission" date="2016-11" db="EMBL/GenBank/DDBJ databases">
        <authorList>
            <person name="Varghese N."/>
            <person name="Submissions S."/>
        </authorList>
    </citation>
    <scope>NUCLEOTIDE SEQUENCE [LARGE SCALE GENOMIC DNA]</scope>
    <source>
        <strain evidence="6">DSM 19858</strain>
    </source>
</reference>
<protein>
    <submittedName>
        <fullName evidence="5">Ankyrin repeat</fullName>
    </submittedName>
</protein>
<keyword evidence="4" id="KW-0732">Signal</keyword>
<feature type="repeat" description="ANK" evidence="3">
    <location>
        <begin position="443"/>
        <end position="476"/>
    </location>
</feature>
<dbReference type="InterPro" id="IPR036770">
    <property type="entry name" value="Ankyrin_rpt-contain_sf"/>
</dbReference>
<evidence type="ECO:0000256" key="2">
    <source>
        <dbReference type="ARBA" id="ARBA00023043"/>
    </source>
</evidence>
<evidence type="ECO:0000256" key="3">
    <source>
        <dbReference type="PROSITE-ProRule" id="PRU00023"/>
    </source>
</evidence>
<dbReference type="Gene3D" id="1.25.40.20">
    <property type="entry name" value="Ankyrin repeat-containing domain"/>
    <property type="match status" value="3"/>
</dbReference>
<evidence type="ECO:0000313" key="6">
    <source>
        <dbReference type="Proteomes" id="UP000184543"/>
    </source>
</evidence>
<accession>A0A1M6I979</accession>
<dbReference type="GO" id="GO:0003723">
    <property type="term" value="F:RNA binding"/>
    <property type="evidence" value="ECO:0007669"/>
    <property type="project" value="TreeGrafter"/>
</dbReference>